<dbReference type="AlphaFoldDB" id="A0A414X7G7"/>
<dbReference type="SUPFAM" id="SSF52096">
    <property type="entry name" value="ClpP/crotonase"/>
    <property type="match status" value="1"/>
</dbReference>
<evidence type="ECO:0000259" key="2">
    <source>
        <dbReference type="Pfam" id="PF01343"/>
    </source>
</evidence>
<comment type="similarity">
    <text evidence="1">Belongs to the peptidase S49 family.</text>
</comment>
<protein>
    <submittedName>
        <fullName evidence="3">S49 family peptidase</fullName>
    </submittedName>
</protein>
<dbReference type="GO" id="GO:0008233">
    <property type="term" value="F:peptidase activity"/>
    <property type="evidence" value="ECO:0007669"/>
    <property type="project" value="InterPro"/>
</dbReference>
<sequence length="304" mass="33267">MAFSSLYSAVLRGKWFISLRDVEANQILINLLLERGVESEDITKLSDKSPIVVCAMSETEMKSGHDFSDAPQDSVAVIGLQGSMLKYGSYCSYGTTEVAEMVNQAADSPKISGILLDIDSGGGSVDAIAPLIDAIQYAQKKKKCVVAYCDLCASAAYYVACYCDEIIASNTISSEFGSIGVMMSFPDYAKYYEKDGIKVHTIYSNLSSYKNAPFEAAKEGKYDAIKTEELDPLARGFQEAVKSRRGSKLNLETEGIIAGRMFYANDAQKNGLIDSVGTRAFALERVRELRRDAYVNEYINSKSA</sequence>
<dbReference type="GO" id="GO:0006508">
    <property type="term" value="P:proteolysis"/>
    <property type="evidence" value="ECO:0007669"/>
    <property type="project" value="InterPro"/>
</dbReference>
<reference evidence="3 4" key="1">
    <citation type="submission" date="2018-08" db="EMBL/GenBank/DDBJ databases">
        <title>A genome reference for cultivated species of the human gut microbiota.</title>
        <authorList>
            <person name="Zou Y."/>
            <person name="Xue W."/>
            <person name="Luo G."/>
        </authorList>
    </citation>
    <scope>NUCLEOTIDE SEQUENCE [LARGE SCALE GENOMIC DNA]</scope>
    <source>
        <strain evidence="3 4">AM17-48</strain>
    </source>
</reference>
<comment type="caution">
    <text evidence="3">The sequence shown here is derived from an EMBL/GenBank/DDBJ whole genome shotgun (WGS) entry which is preliminary data.</text>
</comment>
<dbReference type="InterPro" id="IPR033855">
    <property type="entry name" value="Protein_C"/>
</dbReference>
<evidence type="ECO:0000313" key="4">
    <source>
        <dbReference type="Proteomes" id="UP000283329"/>
    </source>
</evidence>
<evidence type="ECO:0000313" key="3">
    <source>
        <dbReference type="EMBL" id="RHH50001.1"/>
    </source>
</evidence>
<dbReference type="InterPro" id="IPR029045">
    <property type="entry name" value="ClpP/crotonase-like_dom_sf"/>
</dbReference>
<evidence type="ECO:0000256" key="1">
    <source>
        <dbReference type="ARBA" id="ARBA00008683"/>
    </source>
</evidence>
<gene>
    <name evidence="3" type="ORF">DW206_05015</name>
</gene>
<organism evidence="3 4">
    <name type="scientific">Bacteroides ovatus</name>
    <dbReference type="NCBI Taxonomy" id="28116"/>
    <lineage>
        <taxon>Bacteria</taxon>
        <taxon>Pseudomonadati</taxon>
        <taxon>Bacteroidota</taxon>
        <taxon>Bacteroidia</taxon>
        <taxon>Bacteroidales</taxon>
        <taxon>Bacteroidaceae</taxon>
        <taxon>Bacteroides</taxon>
    </lineage>
</organism>
<proteinExistence type="inferred from homology"/>
<dbReference type="Pfam" id="PF01343">
    <property type="entry name" value="Peptidase_S49"/>
    <property type="match status" value="1"/>
</dbReference>
<dbReference type="PANTHER" id="PTHR42987">
    <property type="entry name" value="PEPTIDASE S49"/>
    <property type="match status" value="1"/>
</dbReference>
<dbReference type="RefSeq" id="WP_118299350.1">
    <property type="nucleotide sequence ID" value="NZ_QRJR01000003.1"/>
</dbReference>
<name>A0A414X7G7_BACOV</name>
<dbReference type="PANTHER" id="PTHR42987:SF4">
    <property type="entry name" value="PROTEASE SOHB-RELATED"/>
    <property type="match status" value="1"/>
</dbReference>
<dbReference type="InterPro" id="IPR002142">
    <property type="entry name" value="Peptidase_S49"/>
</dbReference>
<feature type="domain" description="Peptidase S49" evidence="2">
    <location>
        <begin position="139"/>
        <end position="289"/>
    </location>
</feature>
<dbReference type="Proteomes" id="UP000283329">
    <property type="component" value="Unassembled WGS sequence"/>
</dbReference>
<accession>A0A414X7G7</accession>
<dbReference type="CDD" id="cd07022">
    <property type="entry name" value="S49_Sppa_36K_type"/>
    <property type="match status" value="1"/>
</dbReference>
<dbReference type="EMBL" id="QRJR01000003">
    <property type="protein sequence ID" value="RHH50001.1"/>
    <property type="molecule type" value="Genomic_DNA"/>
</dbReference>
<dbReference type="Gene3D" id="3.90.226.10">
    <property type="entry name" value="2-enoyl-CoA Hydratase, Chain A, domain 1"/>
    <property type="match status" value="1"/>
</dbReference>